<accession>A0AAV4IHN6</accession>
<sequence length="203" mass="24270">MKYWSKCCVVHAPTPQGHCSGLRVFFPVSLQAVGQRGSVEKELIRDLLTQYEYEGKLGRPVIQATDMVMVNFSLSLIQILDVDEKNQILKTNIWYHYKWRDIFLQWTPEKHDNITSIRVPSDKIWLPDILLYNFNKRHDKLRPWNRRHDKLRPRNRRHDKLRPSNRRHDKLSNRRDVKVVRIKPAPLSDTRRLAGRESRRADD</sequence>
<evidence type="ECO:0000256" key="5">
    <source>
        <dbReference type="ARBA" id="ARBA00023065"/>
    </source>
</evidence>
<organism evidence="13 14">
    <name type="scientific">Elysia marginata</name>
    <dbReference type="NCBI Taxonomy" id="1093978"/>
    <lineage>
        <taxon>Eukaryota</taxon>
        <taxon>Metazoa</taxon>
        <taxon>Spiralia</taxon>
        <taxon>Lophotrochozoa</taxon>
        <taxon>Mollusca</taxon>
        <taxon>Gastropoda</taxon>
        <taxon>Heterobranchia</taxon>
        <taxon>Euthyneura</taxon>
        <taxon>Panpulmonata</taxon>
        <taxon>Sacoglossa</taxon>
        <taxon>Placobranchoidea</taxon>
        <taxon>Plakobranchidae</taxon>
        <taxon>Elysia</taxon>
    </lineage>
</organism>
<dbReference type="GO" id="GO:0022848">
    <property type="term" value="F:acetylcholine-gated monoatomic cation-selective channel activity"/>
    <property type="evidence" value="ECO:0007669"/>
    <property type="project" value="InterPro"/>
</dbReference>
<comment type="caution">
    <text evidence="13">The sequence shown here is derived from an EMBL/GenBank/DDBJ whole genome shotgun (WGS) entry which is preliminary data.</text>
</comment>
<dbReference type="InterPro" id="IPR002394">
    <property type="entry name" value="Nicotinic_acetylcholine_rcpt"/>
</dbReference>
<evidence type="ECO:0000256" key="1">
    <source>
        <dbReference type="ARBA" id="ARBA00022448"/>
    </source>
</evidence>
<evidence type="ECO:0000256" key="7">
    <source>
        <dbReference type="ARBA" id="ARBA00023170"/>
    </source>
</evidence>
<keyword evidence="8" id="KW-1071">Ligand-gated ion channel</keyword>
<keyword evidence="6" id="KW-0472">Membrane</keyword>
<dbReference type="InterPro" id="IPR006201">
    <property type="entry name" value="Neur_channel"/>
</dbReference>
<dbReference type="GO" id="GO:0004888">
    <property type="term" value="F:transmembrane signaling receptor activity"/>
    <property type="evidence" value="ECO:0007669"/>
    <property type="project" value="InterPro"/>
</dbReference>
<dbReference type="PRINTS" id="PR00254">
    <property type="entry name" value="NICOTINICR"/>
</dbReference>
<keyword evidence="14" id="KW-1185">Reference proteome</keyword>
<reference evidence="13 14" key="1">
    <citation type="journal article" date="2021" name="Elife">
        <title>Chloroplast acquisition without the gene transfer in kleptoplastic sea slugs, Plakobranchus ocellatus.</title>
        <authorList>
            <person name="Maeda T."/>
            <person name="Takahashi S."/>
            <person name="Yoshida T."/>
            <person name="Shimamura S."/>
            <person name="Takaki Y."/>
            <person name="Nagai Y."/>
            <person name="Toyoda A."/>
            <person name="Suzuki Y."/>
            <person name="Arimoto A."/>
            <person name="Ishii H."/>
            <person name="Satoh N."/>
            <person name="Nishiyama T."/>
            <person name="Hasebe M."/>
            <person name="Maruyama T."/>
            <person name="Minagawa J."/>
            <person name="Obokata J."/>
            <person name="Shigenobu S."/>
        </authorList>
    </citation>
    <scope>NUCLEOTIDE SEQUENCE [LARGE SCALE GENOMIC DNA]</scope>
</reference>
<proteinExistence type="predicted"/>
<dbReference type="AlphaFoldDB" id="A0AAV4IHN6"/>
<dbReference type="EMBL" id="BMAT01006297">
    <property type="protein sequence ID" value="GFS09634.1"/>
    <property type="molecule type" value="Genomic_DNA"/>
</dbReference>
<dbReference type="GO" id="GO:0045211">
    <property type="term" value="C:postsynaptic membrane"/>
    <property type="evidence" value="ECO:0007669"/>
    <property type="project" value="InterPro"/>
</dbReference>
<evidence type="ECO:0000313" key="13">
    <source>
        <dbReference type="EMBL" id="GFS09634.1"/>
    </source>
</evidence>
<evidence type="ECO:0000256" key="8">
    <source>
        <dbReference type="ARBA" id="ARBA00023286"/>
    </source>
</evidence>
<keyword evidence="5" id="KW-0406">Ion transport</keyword>
<comment type="subcellular location">
    <subcellularLocation>
        <location evidence="10">Synaptic cell membrane</location>
        <topology evidence="10">Multi-pass membrane protein</topology>
    </subcellularLocation>
</comment>
<keyword evidence="7 13" id="KW-0675">Receptor</keyword>
<feature type="domain" description="Neurotransmitter-gated ion-channel ligand-binding" evidence="12">
    <location>
        <begin position="40"/>
        <end position="138"/>
    </location>
</feature>
<evidence type="ECO:0000259" key="12">
    <source>
        <dbReference type="Pfam" id="PF02931"/>
    </source>
</evidence>
<evidence type="ECO:0000256" key="2">
    <source>
        <dbReference type="ARBA" id="ARBA00022475"/>
    </source>
</evidence>
<evidence type="ECO:0000256" key="10">
    <source>
        <dbReference type="ARBA" id="ARBA00034099"/>
    </source>
</evidence>
<evidence type="ECO:0000256" key="11">
    <source>
        <dbReference type="SAM" id="MobiDB-lite"/>
    </source>
</evidence>
<keyword evidence="2" id="KW-1003">Cell membrane</keyword>
<dbReference type="PANTHER" id="PTHR18945">
    <property type="entry name" value="NEUROTRANSMITTER GATED ION CHANNEL"/>
    <property type="match status" value="1"/>
</dbReference>
<feature type="region of interest" description="Disordered" evidence="11">
    <location>
        <begin position="145"/>
        <end position="175"/>
    </location>
</feature>
<dbReference type="Proteomes" id="UP000762676">
    <property type="component" value="Unassembled WGS sequence"/>
</dbReference>
<keyword evidence="3" id="KW-0812">Transmembrane</keyword>
<evidence type="ECO:0000256" key="9">
    <source>
        <dbReference type="ARBA" id="ARBA00023303"/>
    </source>
</evidence>
<gene>
    <name evidence="13" type="ORF">ElyMa_003041800</name>
</gene>
<dbReference type="InterPro" id="IPR036734">
    <property type="entry name" value="Neur_chan_lig-bd_sf"/>
</dbReference>
<evidence type="ECO:0000256" key="6">
    <source>
        <dbReference type="ARBA" id="ARBA00023136"/>
    </source>
</evidence>
<evidence type="ECO:0000256" key="3">
    <source>
        <dbReference type="ARBA" id="ARBA00022692"/>
    </source>
</evidence>
<dbReference type="Pfam" id="PF02931">
    <property type="entry name" value="Neur_chan_LBD"/>
    <property type="match status" value="1"/>
</dbReference>
<feature type="compositionally biased region" description="Basic residues" evidence="11">
    <location>
        <begin position="145"/>
        <end position="169"/>
    </location>
</feature>
<dbReference type="InterPro" id="IPR006202">
    <property type="entry name" value="Neur_chan_lig-bd"/>
</dbReference>
<keyword evidence="9" id="KW-0407">Ion channel</keyword>
<evidence type="ECO:0000256" key="4">
    <source>
        <dbReference type="ARBA" id="ARBA00023018"/>
    </source>
</evidence>
<keyword evidence="1" id="KW-0813">Transport</keyword>
<name>A0AAV4IHN6_9GAST</name>
<dbReference type="Gene3D" id="2.70.170.10">
    <property type="entry name" value="Neurotransmitter-gated ion-channel ligand-binding domain"/>
    <property type="match status" value="1"/>
</dbReference>
<keyword evidence="4" id="KW-0770">Synapse</keyword>
<dbReference type="SUPFAM" id="SSF63712">
    <property type="entry name" value="Nicotinic receptor ligand binding domain-like"/>
    <property type="match status" value="1"/>
</dbReference>
<evidence type="ECO:0000313" key="14">
    <source>
        <dbReference type="Proteomes" id="UP000762676"/>
    </source>
</evidence>
<protein>
    <submittedName>
        <fullName evidence="13">Neuronal acetylcholine receptor subunit alpha-7</fullName>
    </submittedName>
</protein>